<dbReference type="Proteomes" id="UP001386437">
    <property type="component" value="Unassembled WGS sequence"/>
</dbReference>
<dbReference type="RefSeq" id="WP_336599029.1">
    <property type="nucleotide sequence ID" value="NZ_JACFYJ010000026.1"/>
</dbReference>
<name>A0ABU8ITW8_9BURK</name>
<organism evidence="1 2">
    <name type="scientific">Paraburkholderia bengalensis</name>
    <dbReference type="NCBI Taxonomy" id="2747562"/>
    <lineage>
        <taxon>Bacteria</taxon>
        <taxon>Pseudomonadati</taxon>
        <taxon>Pseudomonadota</taxon>
        <taxon>Betaproteobacteria</taxon>
        <taxon>Burkholderiales</taxon>
        <taxon>Burkholderiaceae</taxon>
        <taxon>Paraburkholderia</taxon>
    </lineage>
</organism>
<sequence>MSDSHNGELLVKDQAKRLQFGKKATSLARQGARFDMQPEAASGTSLILSRNSAMDRLVRRQLGRYQRLRSSRKRGI</sequence>
<keyword evidence="2" id="KW-1185">Reference proteome</keyword>
<accession>A0ABU8ITW8</accession>
<evidence type="ECO:0000313" key="2">
    <source>
        <dbReference type="Proteomes" id="UP001386437"/>
    </source>
</evidence>
<proteinExistence type="predicted"/>
<gene>
    <name evidence="1" type="ORF">H3V53_17360</name>
</gene>
<reference evidence="1 2" key="1">
    <citation type="journal article" date="2022" name="Arch. Microbiol.">
        <title>Paraburkholderia bengalensis sp. nov. isolated from roots of Oryza sativa, IR64.</title>
        <authorList>
            <person name="Nag P."/>
            <person name="Mondal N."/>
            <person name="Sarkar J."/>
            <person name="Das S."/>
        </authorList>
    </citation>
    <scope>NUCLEOTIDE SEQUENCE [LARGE SCALE GENOMIC DNA]</scope>
    <source>
        <strain evidence="1 2">IR64_4_BI</strain>
    </source>
</reference>
<evidence type="ECO:0000313" key="1">
    <source>
        <dbReference type="EMBL" id="MEI5998909.1"/>
    </source>
</evidence>
<comment type="caution">
    <text evidence="1">The sequence shown here is derived from an EMBL/GenBank/DDBJ whole genome shotgun (WGS) entry which is preliminary data.</text>
</comment>
<protein>
    <submittedName>
        <fullName evidence="1">Uncharacterized protein</fullName>
    </submittedName>
</protein>
<dbReference type="EMBL" id="JACFYJ010000026">
    <property type="protein sequence ID" value="MEI5998909.1"/>
    <property type="molecule type" value="Genomic_DNA"/>
</dbReference>